<reference evidence="3" key="1">
    <citation type="journal article" date="2019" name="Int. J. Syst. Evol. Microbiol.">
        <title>The Global Catalogue of Microorganisms (GCM) 10K type strain sequencing project: providing services to taxonomists for standard genome sequencing and annotation.</title>
        <authorList>
            <consortium name="The Broad Institute Genomics Platform"/>
            <consortium name="The Broad Institute Genome Sequencing Center for Infectious Disease"/>
            <person name="Wu L."/>
            <person name="Ma J."/>
        </authorList>
    </citation>
    <scope>NUCLEOTIDE SEQUENCE [LARGE SCALE GENOMIC DNA]</scope>
    <source>
        <strain evidence="3">JCM 17664</strain>
    </source>
</reference>
<organism evidence="2 3">
    <name type="scientific">Compostibacter hankyongensis</name>
    <dbReference type="NCBI Taxonomy" id="1007089"/>
    <lineage>
        <taxon>Bacteria</taxon>
        <taxon>Pseudomonadati</taxon>
        <taxon>Bacteroidota</taxon>
        <taxon>Chitinophagia</taxon>
        <taxon>Chitinophagales</taxon>
        <taxon>Chitinophagaceae</taxon>
        <taxon>Compostibacter</taxon>
    </lineage>
</organism>
<proteinExistence type="predicted"/>
<feature type="compositionally biased region" description="Low complexity" evidence="1">
    <location>
        <begin position="83"/>
        <end position="107"/>
    </location>
</feature>
<evidence type="ECO:0000313" key="2">
    <source>
        <dbReference type="EMBL" id="GAA4303973.1"/>
    </source>
</evidence>
<name>A0ABP8FHJ5_9BACT</name>
<gene>
    <name evidence="2" type="ORF">GCM10023143_07920</name>
</gene>
<comment type="caution">
    <text evidence="2">The sequence shown here is derived from an EMBL/GenBank/DDBJ whole genome shotgun (WGS) entry which is preliminary data.</text>
</comment>
<feature type="region of interest" description="Disordered" evidence="1">
    <location>
        <begin position="77"/>
        <end position="212"/>
    </location>
</feature>
<accession>A0ABP8FHJ5</accession>
<feature type="compositionally biased region" description="Low complexity" evidence="1">
    <location>
        <begin position="128"/>
        <end position="155"/>
    </location>
</feature>
<sequence>MEKIHVLIDKLQELKNDHADLNTLSYYTQVLYAEIMHARSGIQSHAGTRANVAVILPGKQPPAPAAAAPVVQEAAAAPPPAKPSVTPVPESVPAAATSPVSAPTSPRETAKPAPPPAPQARPEPQPEPAAATQSAVPAAQPAPPAAQTAAPAVQSHPAAERSAPPVSPARTAEPSAPPPGKTTAPTLFETPETHRTEAPAAVPARESHPQNTPIPKELHELIAREGLSLNDRLRTEQLELGRKLGDSPIDDLHAAIGINDKFLFINELFRGDRNMYERSLKTINGCSRLEDAEYWMERELKIKLGWLETNETVRHFYTLVRKRFASI</sequence>
<dbReference type="Proteomes" id="UP001501207">
    <property type="component" value="Unassembled WGS sequence"/>
</dbReference>
<protein>
    <submittedName>
        <fullName evidence="2">Uncharacterized protein</fullName>
    </submittedName>
</protein>
<feature type="compositionally biased region" description="Pro residues" evidence="1">
    <location>
        <begin position="112"/>
        <end position="127"/>
    </location>
</feature>
<keyword evidence="3" id="KW-1185">Reference proteome</keyword>
<dbReference type="EMBL" id="BAABFN010000001">
    <property type="protein sequence ID" value="GAA4303973.1"/>
    <property type="molecule type" value="Genomic_DNA"/>
</dbReference>
<dbReference type="RefSeq" id="WP_344975694.1">
    <property type="nucleotide sequence ID" value="NZ_BAABFN010000001.1"/>
</dbReference>
<evidence type="ECO:0000256" key="1">
    <source>
        <dbReference type="SAM" id="MobiDB-lite"/>
    </source>
</evidence>
<evidence type="ECO:0000313" key="3">
    <source>
        <dbReference type="Proteomes" id="UP001501207"/>
    </source>
</evidence>